<reference evidence="1 2" key="1">
    <citation type="submission" date="2020-07" db="EMBL/GenBank/DDBJ databases">
        <title>Description of Limosilactobacillus balticus sp. nov., Limosilactobacillus agrestis sp. nov., Limosilactobacillus albertensis sp. nov., Limosilactobacillus rudii sp. nov., Limosilactobacillus fastidiosus sp. nov., five novel Limosilactobacillus species isolated from the vertebrate gastrointestinal tract, and proposal of 6 subspecies of Limosilactobacillus reuteri adapted to the gastrointestinal tract of specific vertebrate hosts.</title>
        <authorList>
            <person name="Li F."/>
            <person name="Cheng C."/>
            <person name="Zheng J."/>
            <person name="Quevedo R.M."/>
            <person name="Li J."/>
            <person name="Roos S."/>
            <person name="Gaenzle M.G."/>
            <person name="Walter J."/>
        </authorList>
    </citation>
    <scope>NUCLEOTIDE SEQUENCE [LARGE SCALE GENOMIC DNA]</scope>
    <source>
        <strain evidence="1 2">BG-MG3-A</strain>
    </source>
</reference>
<evidence type="ECO:0000313" key="2">
    <source>
        <dbReference type="Proteomes" id="UP000534578"/>
    </source>
</evidence>
<name>A0A7W3UH03_9LACO</name>
<proteinExistence type="predicted"/>
<evidence type="ECO:0000313" key="1">
    <source>
        <dbReference type="EMBL" id="MBB1094775.1"/>
    </source>
</evidence>
<comment type="caution">
    <text evidence="1">The sequence shown here is derived from an EMBL/GenBank/DDBJ whole genome shotgun (WGS) entry which is preliminary data.</text>
</comment>
<dbReference type="EMBL" id="JACIVE010000016">
    <property type="protein sequence ID" value="MBB1094775.1"/>
    <property type="molecule type" value="Genomic_DNA"/>
</dbReference>
<accession>A0A7W3UH03</accession>
<protein>
    <submittedName>
        <fullName evidence="1">Uncharacterized protein</fullName>
    </submittedName>
</protein>
<sequence length="151" mass="17343">MDIALSLSPYWDKDKARFLQLIPDKDQDPNNYIDFFLQKLLQSTNKSLSPLGTIFSGMQNNIFFESGNPFAKIIFKIESLKSEDLRRFINQIPSIWVSGGALQLDTYVNFIEKSKYLVRYLLDKLYELGAFNNSLGGKLEWPISGTNYGIQ</sequence>
<dbReference type="AlphaFoldDB" id="A0A7W3UH03"/>
<gene>
    <name evidence="1" type="ORF">H5R92_00880</name>
</gene>
<organism evidence="1 2">
    <name type="scientific">Limosilactobacillus agrestis</name>
    <dbReference type="NCBI Taxonomy" id="2759748"/>
    <lineage>
        <taxon>Bacteria</taxon>
        <taxon>Bacillati</taxon>
        <taxon>Bacillota</taxon>
        <taxon>Bacilli</taxon>
        <taxon>Lactobacillales</taxon>
        <taxon>Lactobacillaceae</taxon>
        <taxon>Limosilactobacillus</taxon>
    </lineage>
</organism>
<dbReference type="Proteomes" id="UP000534578">
    <property type="component" value="Unassembled WGS sequence"/>
</dbReference>
<dbReference type="RefSeq" id="WP_182577754.1">
    <property type="nucleotide sequence ID" value="NZ_JACIVE010000016.1"/>
</dbReference>